<dbReference type="AlphaFoldDB" id="A0AAD9NMF8"/>
<comment type="caution">
    <text evidence="2">The sequence shown here is derived from an EMBL/GenBank/DDBJ whole genome shotgun (WGS) entry which is preliminary data.</text>
</comment>
<feature type="region of interest" description="Disordered" evidence="1">
    <location>
        <begin position="79"/>
        <end position="135"/>
    </location>
</feature>
<protein>
    <submittedName>
        <fullName evidence="2">Uncharacterized protein</fullName>
    </submittedName>
</protein>
<sequence>MYYVDLRVSIIRTSSPTSRCLKWLRLPASRPCSSKHSFAGQDMSPGWETIAYQRSYYMENCPLAIVTKGHLGKIQRNFEKVPRHLQHRSPLVDKTSNRRDAQSTRPPLPLTPHEGPMQKTKGESEKTRSVLEPTLSRRAAAVERLAYLG</sequence>
<name>A0AAD9NMF8_RIDPI</name>
<keyword evidence="3" id="KW-1185">Reference proteome</keyword>
<organism evidence="2 3">
    <name type="scientific">Ridgeia piscesae</name>
    <name type="common">Tubeworm</name>
    <dbReference type="NCBI Taxonomy" id="27915"/>
    <lineage>
        <taxon>Eukaryota</taxon>
        <taxon>Metazoa</taxon>
        <taxon>Spiralia</taxon>
        <taxon>Lophotrochozoa</taxon>
        <taxon>Annelida</taxon>
        <taxon>Polychaeta</taxon>
        <taxon>Sedentaria</taxon>
        <taxon>Canalipalpata</taxon>
        <taxon>Sabellida</taxon>
        <taxon>Siboglinidae</taxon>
        <taxon>Ridgeia</taxon>
    </lineage>
</organism>
<dbReference type="EMBL" id="JAODUO010000841">
    <property type="protein sequence ID" value="KAK2173948.1"/>
    <property type="molecule type" value="Genomic_DNA"/>
</dbReference>
<proteinExistence type="predicted"/>
<accession>A0AAD9NMF8</accession>
<dbReference type="Proteomes" id="UP001209878">
    <property type="component" value="Unassembled WGS sequence"/>
</dbReference>
<gene>
    <name evidence="2" type="ORF">NP493_839g01054</name>
</gene>
<evidence type="ECO:0000313" key="2">
    <source>
        <dbReference type="EMBL" id="KAK2173948.1"/>
    </source>
</evidence>
<reference evidence="2" key="1">
    <citation type="journal article" date="2023" name="Mol. Biol. Evol.">
        <title>Third-Generation Sequencing Reveals the Adaptive Role of the Epigenome in Three Deep-Sea Polychaetes.</title>
        <authorList>
            <person name="Perez M."/>
            <person name="Aroh O."/>
            <person name="Sun Y."/>
            <person name="Lan Y."/>
            <person name="Juniper S.K."/>
            <person name="Young C.R."/>
            <person name="Angers B."/>
            <person name="Qian P.Y."/>
        </authorList>
    </citation>
    <scope>NUCLEOTIDE SEQUENCE</scope>
    <source>
        <strain evidence="2">R07B-5</strain>
    </source>
</reference>
<evidence type="ECO:0000256" key="1">
    <source>
        <dbReference type="SAM" id="MobiDB-lite"/>
    </source>
</evidence>
<feature type="compositionally biased region" description="Basic and acidic residues" evidence="1">
    <location>
        <begin position="120"/>
        <end position="129"/>
    </location>
</feature>
<evidence type="ECO:0000313" key="3">
    <source>
        <dbReference type="Proteomes" id="UP001209878"/>
    </source>
</evidence>